<organism evidence="1 2">
    <name type="scientific">Cirrhinus molitorella</name>
    <name type="common">mud carp</name>
    <dbReference type="NCBI Taxonomy" id="172907"/>
    <lineage>
        <taxon>Eukaryota</taxon>
        <taxon>Metazoa</taxon>
        <taxon>Chordata</taxon>
        <taxon>Craniata</taxon>
        <taxon>Vertebrata</taxon>
        <taxon>Euteleostomi</taxon>
        <taxon>Actinopterygii</taxon>
        <taxon>Neopterygii</taxon>
        <taxon>Teleostei</taxon>
        <taxon>Ostariophysi</taxon>
        <taxon>Cypriniformes</taxon>
        <taxon>Cyprinidae</taxon>
        <taxon>Labeoninae</taxon>
        <taxon>Labeonini</taxon>
        <taxon>Cirrhinus</taxon>
    </lineage>
</organism>
<dbReference type="EMBL" id="JAUYZG010000017">
    <property type="protein sequence ID" value="KAK2883412.1"/>
    <property type="molecule type" value="Genomic_DNA"/>
</dbReference>
<proteinExistence type="predicted"/>
<reference evidence="1" key="1">
    <citation type="submission" date="2023-08" db="EMBL/GenBank/DDBJ databases">
        <title>Chromosome-level Genome Assembly of mud carp (Cirrhinus molitorella).</title>
        <authorList>
            <person name="Liu H."/>
        </authorList>
    </citation>
    <scope>NUCLEOTIDE SEQUENCE</scope>
    <source>
        <strain evidence="1">Prfri</strain>
        <tissue evidence="1">Muscle</tissue>
    </source>
</reference>
<dbReference type="AlphaFoldDB" id="A0AA88PHJ4"/>
<name>A0AA88PHJ4_9TELE</name>
<comment type="caution">
    <text evidence="1">The sequence shown here is derived from an EMBL/GenBank/DDBJ whole genome shotgun (WGS) entry which is preliminary data.</text>
</comment>
<evidence type="ECO:0000313" key="2">
    <source>
        <dbReference type="Proteomes" id="UP001187343"/>
    </source>
</evidence>
<gene>
    <name evidence="1" type="ORF">Q8A67_017049</name>
</gene>
<accession>A0AA88PHJ4</accession>
<keyword evidence="2" id="KW-1185">Reference proteome</keyword>
<evidence type="ECO:0000313" key="1">
    <source>
        <dbReference type="EMBL" id="KAK2883412.1"/>
    </source>
</evidence>
<dbReference type="Proteomes" id="UP001187343">
    <property type="component" value="Unassembled WGS sequence"/>
</dbReference>
<protein>
    <submittedName>
        <fullName evidence="1">Uncharacterized protein</fullName>
    </submittedName>
</protein>
<sequence length="148" mass="16448">MLSTSGSCSLEKLGQESPASSTQSIVLFKEESQQKPLLMLSLYRTYYIRDGQSDLPFVFNDIMGLESGESQGADPEDIVKCLKGLLKEGHKFNPGVSAKNEDCRSKPSAVDQTHCLVYVIAADKVSMMDDDVFRKMRFIRQKASELGE</sequence>